<keyword evidence="9" id="KW-1185">Reference proteome</keyword>
<dbReference type="Pfam" id="PF07690">
    <property type="entry name" value="MFS_1"/>
    <property type="match status" value="1"/>
</dbReference>
<evidence type="ECO:0000256" key="1">
    <source>
        <dbReference type="ARBA" id="ARBA00004141"/>
    </source>
</evidence>
<reference evidence="8" key="1">
    <citation type="journal article" date="2020" name="Stud. Mycol.">
        <title>101 Dothideomycetes genomes: a test case for predicting lifestyles and emergence of pathogens.</title>
        <authorList>
            <person name="Haridas S."/>
            <person name="Albert R."/>
            <person name="Binder M."/>
            <person name="Bloem J."/>
            <person name="Labutti K."/>
            <person name="Salamov A."/>
            <person name="Andreopoulos B."/>
            <person name="Baker S."/>
            <person name="Barry K."/>
            <person name="Bills G."/>
            <person name="Bluhm B."/>
            <person name="Cannon C."/>
            <person name="Castanera R."/>
            <person name="Culley D."/>
            <person name="Daum C."/>
            <person name="Ezra D."/>
            <person name="Gonzalez J."/>
            <person name="Henrissat B."/>
            <person name="Kuo A."/>
            <person name="Liang C."/>
            <person name="Lipzen A."/>
            <person name="Lutzoni F."/>
            <person name="Magnuson J."/>
            <person name="Mondo S."/>
            <person name="Nolan M."/>
            <person name="Ohm R."/>
            <person name="Pangilinan J."/>
            <person name="Park H.-J."/>
            <person name="Ramirez L."/>
            <person name="Alfaro M."/>
            <person name="Sun H."/>
            <person name="Tritt A."/>
            <person name="Yoshinaga Y."/>
            <person name="Zwiers L.-H."/>
            <person name="Turgeon B."/>
            <person name="Goodwin S."/>
            <person name="Spatafora J."/>
            <person name="Crous P."/>
            <person name="Grigoriev I."/>
        </authorList>
    </citation>
    <scope>NUCLEOTIDE SEQUENCE</scope>
    <source>
        <strain evidence="8">CBS 101060</strain>
    </source>
</reference>
<feature type="transmembrane region" description="Helical" evidence="7">
    <location>
        <begin position="65"/>
        <end position="86"/>
    </location>
</feature>
<dbReference type="PANTHER" id="PTHR43791">
    <property type="entry name" value="PERMEASE-RELATED"/>
    <property type="match status" value="1"/>
</dbReference>
<feature type="transmembrane region" description="Helical" evidence="7">
    <location>
        <begin position="155"/>
        <end position="179"/>
    </location>
</feature>
<dbReference type="Gene3D" id="1.20.1250.20">
    <property type="entry name" value="MFS general substrate transporter like domains"/>
    <property type="match status" value="2"/>
</dbReference>
<name>A0A9P4S8E6_9PEZI</name>
<feature type="compositionally biased region" description="Low complexity" evidence="6">
    <location>
        <begin position="288"/>
        <end position="307"/>
    </location>
</feature>
<feature type="transmembrane region" description="Helical" evidence="7">
    <location>
        <begin position="329"/>
        <end position="352"/>
    </location>
</feature>
<feature type="region of interest" description="Disordered" evidence="6">
    <location>
        <begin position="256"/>
        <end position="309"/>
    </location>
</feature>
<dbReference type="OrthoDB" id="2985014at2759"/>
<keyword evidence="2" id="KW-0813">Transport</keyword>
<evidence type="ECO:0000256" key="2">
    <source>
        <dbReference type="ARBA" id="ARBA00022448"/>
    </source>
</evidence>
<comment type="caution">
    <text evidence="8">The sequence shown here is derived from an EMBL/GenBank/DDBJ whole genome shotgun (WGS) entry which is preliminary data.</text>
</comment>
<feature type="transmembrane region" description="Helical" evidence="7">
    <location>
        <begin position="466"/>
        <end position="485"/>
    </location>
</feature>
<proteinExistence type="predicted"/>
<accession>A0A9P4S8E6</accession>
<feature type="compositionally biased region" description="Polar residues" evidence="6">
    <location>
        <begin position="274"/>
        <end position="287"/>
    </location>
</feature>
<feature type="transmembrane region" description="Helical" evidence="7">
    <location>
        <begin position="434"/>
        <end position="454"/>
    </location>
</feature>
<dbReference type="EMBL" id="MU006098">
    <property type="protein sequence ID" value="KAF2837955.1"/>
    <property type="molecule type" value="Genomic_DNA"/>
</dbReference>
<evidence type="ECO:0000256" key="7">
    <source>
        <dbReference type="SAM" id="Phobius"/>
    </source>
</evidence>
<feature type="transmembrane region" description="Helical" evidence="7">
    <location>
        <begin position="93"/>
        <end position="113"/>
    </location>
</feature>
<protein>
    <submittedName>
        <fullName evidence="8">MFS general substrate transporter</fullName>
    </submittedName>
</protein>
<dbReference type="AlphaFoldDB" id="A0A9P4S8E6"/>
<keyword evidence="3 7" id="KW-0812">Transmembrane</keyword>
<dbReference type="Proteomes" id="UP000799429">
    <property type="component" value="Unassembled WGS sequence"/>
</dbReference>
<evidence type="ECO:0000313" key="8">
    <source>
        <dbReference type="EMBL" id="KAF2837955.1"/>
    </source>
</evidence>
<comment type="subcellular location">
    <subcellularLocation>
        <location evidence="1">Membrane</location>
        <topology evidence="1">Multi-pass membrane protein</topology>
    </subcellularLocation>
</comment>
<evidence type="ECO:0000313" key="9">
    <source>
        <dbReference type="Proteomes" id="UP000799429"/>
    </source>
</evidence>
<sequence>MGKDVELQFTVEEQELNKATVRRLDFILLPFLALLFLFNSLDKSNIGNAETANFTNDVGLAKSDLNTAVAVFYFFFVTLQPIGAAFGRRYGMVRWVPGCMTIWGVCTALHAFVQTKWQLITLRALIAILEAGFYPVAVSYLSLFYTRFEFGRRLAIFYGQSAVAGAIGGVLAFAIFSRFSFNHEQGEGESKDNHSWKSWQILFLIEGCCTIVLAAAGFLWLPHNARTAWFLNPEQREWAEERIRRDRALAHADAKTYAKASPADVDDNAEESNSKYPRTPRSSSSNESQTLLPRSSSPSSDSSPVSLTDDRGLTSGAVLAALTDPKIPYLLICNILSAIPATAFSIFLPLVLRPLLPSHATDPNNPSSTTNTAALTNLLAAPPYILGAVALWAFTVWSDRIRARLIPLLASLAILLIGLTITIAGWGWAIPHYLALNIILLGTYTTSPLAVAWLANNTPHPGKRAIVLGINGWGNFAGVIAAMLFRPRWAPGYKVPFAVTGMCVAVAWAGYVGFRVWVVSVNERKRRSVEGRSEGNEGSFGCAKGGPGWRDRVLTGLERWVERRGWQKSSEWLGRTRREARQADEGSGWVYSL</sequence>
<feature type="transmembrane region" description="Helical" evidence="7">
    <location>
        <begin position="24"/>
        <end position="41"/>
    </location>
</feature>
<dbReference type="InterPro" id="IPR011701">
    <property type="entry name" value="MFS"/>
</dbReference>
<feature type="transmembrane region" description="Helical" evidence="7">
    <location>
        <begin position="497"/>
        <end position="518"/>
    </location>
</feature>
<dbReference type="SUPFAM" id="SSF103473">
    <property type="entry name" value="MFS general substrate transporter"/>
    <property type="match status" value="1"/>
</dbReference>
<feature type="transmembrane region" description="Helical" evidence="7">
    <location>
        <begin position="372"/>
        <end position="394"/>
    </location>
</feature>
<keyword evidence="5 7" id="KW-0472">Membrane</keyword>
<evidence type="ECO:0000256" key="3">
    <source>
        <dbReference type="ARBA" id="ARBA00022692"/>
    </source>
</evidence>
<feature type="transmembrane region" description="Helical" evidence="7">
    <location>
        <begin position="119"/>
        <end position="143"/>
    </location>
</feature>
<keyword evidence="4 7" id="KW-1133">Transmembrane helix</keyword>
<organism evidence="8 9">
    <name type="scientific">Patellaria atrata CBS 101060</name>
    <dbReference type="NCBI Taxonomy" id="1346257"/>
    <lineage>
        <taxon>Eukaryota</taxon>
        <taxon>Fungi</taxon>
        <taxon>Dikarya</taxon>
        <taxon>Ascomycota</taxon>
        <taxon>Pezizomycotina</taxon>
        <taxon>Dothideomycetes</taxon>
        <taxon>Dothideomycetes incertae sedis</taxon>
        <taxon>Patellariales</taxon>
        <taxon>Patellariaceae</taxon>
        <taxon>Patellaria</taxon>
    </lineage>
</organism>
<evidence type="ECO:0000256" key="5">
    <source>
        <dbReference type="ARBA" id="ARBA00023136"/>
    </source>
</evidence>
<evidence type="ECO:0000256" key="4">
    <source>
        <dbReference type="ARBA" id="ARBA00022989"/>
    </source>
</evidence>
<feature type="transmembrane region" description="Helical" evidence="7">
    <location>
        <begin position="199"/>
        <end position="221"/>
    </location>
</feature>
<evidence type="ECO:0000256" key="6">
    <source>
        <dbReference type="SAM" id="MobiDB-lite"/>
    </source>
</evidence>
<gene>
    <name evidence="8" type="ORF">M501DRAFT_936787</name>
</gene>
<dbReference type="GO" id="GO:0016020">
    <property type="term" value="C:membrane"/>
    <property type="evidence" value="ECO:0007669"/>
    <property type="project" value="UniProtKB-SubCell"/>
</dbReference>
<dbReference type="InterPro" id="IPR036259">
    <property type="entry name" value="MFS_trans_sf"/>
</dbReference>
<dbReference type="GO" id="GO:0022857">
    <property type="term" value="F:transmembrane transporter activity"/>
    <property type="evidence" value="ECO:0007669"/>
    <property type="project" value="InterPro"/>
</dbReference>
<feature type="transmembrane region" description="Helical" evidence="7">
    <location>
        <begin position="406"/>
        <end position="428"/>
    </location>
</feature>
<dbReference type="PANTHER" id="PTHR43791:SF21">
    <property type="entry name" value="MAJOR FACILITATOR SUPERFAMILY (MFS) PROFILE DOMAIN-CONTAINING PROTEIN"/>
    <property type="match status" value="1"/>
</dbReference>